<reference evidence="4" key="2">
    <citation type="submission" date="2021-04" db="EMBL/GenBank/DDBJ databases">
        <authorList>
            <person name="Podell S."/>
        </authorList>
    </citation>
    <scope>NUCLEOTIDE SEQUENCE</scope>
    <source>
        <strain evidence="4">Hildebrandi</strain>
    </source>
</reference>
<dbReference type="Proteomes" id="UP000693970">
    <property type="component" value="Unassembled WGS sequence"/>
</dbReference>
<evidence type="ECO:0000256" key="3">
    <source>
        <dbReference type="ARBA" id="ARBA00022679"/>
    </source>
</evidence>
<protein>
    <submittedName>
        <fullName evidence="4">Methyltransferase domain containing protein</fullName>
    </submittedName>
</protein>
<sequence length="289" mass="31630">MCSGIHGRALPTASVRLDFDLSMSTSNTKAFDFASPAEWDVFYRQQQLDEHTYQTPNTEWHDSVALEDIAAAVPPNSTCLVVGCGTSRLPQVLLQQPAPPRSLIMLDTSPTCLERLKQLYGDTCGTTTMDYVCGDATQLTQYFATSSSSKNKINIDISCTTATTRGFKSYATTATRESSVDIIVDKGLMDAILCSEGWDGPLERMLQEASQVLKPAIGQYLLISYQLPRTTREFLVEVGRDVGLEWEYDVDLSVVAQGRQAGDKVSSTDNKTTSGESRINIALATKIPT</sequence>
<evidence type="ECO:0000313" key="4">
    <source>
        <dbReference type="EMBL" id="KAG7362847.1"/>
    </source>
</evidence>
<comment type="similarity">
    <text evidence="1">Belongs to the methyltransferase superfamily.</text>
</comment>
<gene>
    <name evidence="4" type="ORF">IV203_026207</name>
</gene>
<keyword evidence="3" id="KW-0808">Transferase</keyword>
<organism evidence="4 5">
    <name type="scientific">Nitzschia inconspicua</name>
    <dbReference type="NCBI Taxonomy" id="303405"/>
    <lineage>
        <taxon>Eukaryota</taxon>
        <taxon>Sar</taxon>
        <taxon>Stramenopiles</taxon>
        <taxon>Ochrophyta</taxon>
        <taxon>Bacillariophyta</taxon>
        <taxon>Bacillariophyceae</taxon>
        <taxon>Bacillariophycidae</taxon>
        <taxon>Bacillariales</taxon>
        <taxon>Bacillariaceae</taxon>
        <taxon>Nitzschia</taxon>
    </lineage>
</organism>
<dbReference type="OrthoDB" id="48530at2759"/>
<evidence type="ECO:0000313" key="5">
    <source>
        <dbReference type="Proteomes" id="UP000693970"/>
    </source>
</evidence>
<dbReference type="GO" id="GO:0032259">
    <property type="term" value="P:methylation"/>
    <property type="evidence" value="ECO:0007669"/>
    <property type="project" value="UniProtKB-KW"/>
</dbReference>
<keyword evidence="5" id="KW-1185">Reference proteome</keyword>
<dbReference type="PANTHER" id="PTHR12176">
    <property type="entry name" value="SAM-DEPENDENT METHYLTRANSFERASE SUPERFAMILY PROTEIN"/>
    <property type="match status" value="1"/>
</dbReference>
<dbReference type="InterPro" id="IPR051419">
    <property type="entry name" value="Lys/N-term_MeTrsfase_sf"/>
</dbReference>
<accession>A0A9K3PWY0</accession>
<comment type="caution">
    <text evidence="4">The sequence shown here is derived from an EMBL/GenBank/DDBJ whole genome shotgun (WGS) entry which is preliminary data.</text>
</comment>
<dbReference type="AlphaFoldDB" id="A0A9K3PWY0"/>
<name>A0A9K3PWY0_9STRA</name>
<evidence type="ECO:0000256" key="2">
    <source>
        <dbReference type="ARBA" id="ARBA00022603"/>
    </source>
</evidence>
<evidence type="ECO:0000256" key="1">
    <source>
        <dbReference type="ARBA" id="ARBA00008361"/>
    </source>
</evidence>
<reference evidence="4" key="1">
    <citation type="journal article" date="2021" name="Sci. Rep.">
        <title>Diploid genomic architecture of Nitzschia inconspicua, an elite biomass production diatom.</title>
        <authorList>
            <person name="Oliver A."/>
            <person name="Podell S."/>
            <person name="Pinowska A."/>
            <person name="Traller J.C."/>
            <person name="Smith S.R."/>
            <person name="McClure R."/>
            <person name="Beliaev A."/>
            <person name="Bohutskyi P."/>
            <person name="Hill E.A."/>
            <person name="Rabines A."/>
            <person name="Zheng H."/>
            <person name="Allen L.Z."/>
            <person name="Kuo A."/>
            <person name="Grigoriev I.V."/>
            <person name="Allen A.E."/>
            <person name="Hazlebeck D."/>
            <person name="Allen E.E."/>
        </authorList>
    </citation>
    <scope>NUCLEOTIDE SEQUENCE</scope>
    <source>
        <strain evidence="4">Hildebrandi</strain>
    </source>
</reference>
<keyword evidence="2 4" id="KW-0489">Methyltransferase</keyword>
<dbReference type="GO" id="GO:0008168">
    <property type="term" value="F:methyltransferase activity"/>
    <property type="evidence" value="ECO:0007669"/>
    <property type="project" value="UniProtKB-KW"/>
</dbReference>
<proteinExistence type="inferred from homology"/>
<dbReference type="EMBL" id="JAGRRH010000010">
    <property type="protein sequence ID" value="KAG7362847.1"/>
    <property type="molecule type" value="Genomic_DNA"/>
</dbReference>
<dbReference type="PANTHER" id="PTHR12176:SF80">
    <property type="entry name" value="EEF1A LYSINE METHYLTRANSFERASE 4"/>
    <property type="match status" value="1"/>
</dbReference>